<evidence type="ECO:0000313" key="7">
    <source>
        <dbReference type="Proteomes" id="UP000466906"/>
    </source>
</evidence>
<dbReference type="Proteomes" id="UP000466906">
    <property type="component" value="Chromosome"/>
</dbReference>
<dbReference type="InterPro" id="IPR032808">
    <property type="entry name" value="DoxX"/>
</dbReference>
<evidence type="ECO:0000256" key="1">
    <source>
        <dbReference type="ARBA" id="ARBA00004141"/>
    </source>
</evidence>
<gene>
    <name evidence="6" type="ORF">MALV_22920</name>
</gene>
<dbReference type="KEGG" id="malv:MALV_22920"/>
<feature type="transmembrane region" description="Helical" evidence="5">
    <location>
        <begin position="60"/>
        <end position="89"/>
    </location>
</feature>
<keyword evidence="3 5" id="KW-1133">Transmembrane helix</keyword>
<name>A0A6N4UU10_9MYCO</name>
<sequence length="120" mass="11863">MTLQLGMIAAVIVAITIAANGAMALADLVGAGFVLANSAEVGVPRTWVSTLGLLKGAGAVGLFVGLVAFPPLGVAAAIGLIAFFVGAVITHIRARVFYNIAFPAAFLVLAVLALGAFAAG</sequence>
<protein>
    <recommendedName>
        <fullName evidence="8">Integral membrane protein</fullName>
    </recommendedName>
</protein>
<comment type="subcellular location">
    <subcellularLocation>
        <location evidence="1">Membrane</location>
        <topology evidence="1">Multi-pass membrane protein</topology>
    </subcellularLocation>
</comment>
<evidence type="ECO:0000256" key="3">
    <source>
        <dbReference type="ARBA" id="ARBA00022989"/>
    </source>
</evidence>
<evidence type="ECO:0000256" key="4">
    <source>
        <dbReference type="ARBA" id="ARBA00023136"/>
    </source>
</evidence>
<organism evidence="6 7">
    <name type="scientific">Mycolicibacterium alvei</name>
    <dbReference type="NCBI Taxonomy" id="67081"/>
    <lineage>
        <taxon>Bacteria</taxon>
        <taxon>Bacillati</taxon>
        <taxon>Actinomycetota</taxon>
        <taxon>Actinomycetes</taxon>
        <taxon>Mycobacteriales</taxon>
        <taxon>Mycobacteriaceae</taxon>
        <taxon>Mycolicibacterium</taxon>
    </lineage>
</organism>
<dbReference type="Pfam" id="PF13564">
    <property type="entry name" value="DoxX_2"/>
    <property type="match status" value="1"/>
</dbReference>
<evidence type="ECO:0008006" key="8">
    <source>
        <dbReference type="Google" id="ProtNLM"/>
    </source>
</evidence>
<keyword evidence="2 5" id="KW-0812">Transmembrane</keyword>
<proteinExistence type="predicted"/>
<reference evidence="6 7" key="1">
    <citation type="journal article" date="2019" name="Emerg. Microbes Infect.">
        <title>Comprehensive subspecies identification of 175 nontuberculous mycobacteria species based on 7547 genomic profiles.</title>
        <authorList>
            <person name="Matsumoto Y."/>
            <person name="Kinjo T."/>
            <person name="Motooka D."/>
            <person name="Nabeya D."/>
            <person name="Jung N."/>
            <person name="Uechi K."/>
            <person name="Horii T."/>
            <person name="Iida T."/>
            <person name="Fujita J."/>
            <person name="Nakamura S."/>
        </authorList>
    </citation>
    <scope>NUCLEOTIDE SEQUENCE [LARGE SCALE GENOMIC DNA]</scope>
    <source>
        <strain evidence="6 7">JCM 12272</strain>
    </source>
</reference>
<keyword evidence="7" id="KW-1185">Reference proteome</keyword>
<dbReference type="EMBL" id="AP022565">
    <property type="protein sequence ID" value="BBX27167.1"/>
    <property type="molecule type" value="Genomic_DNA"/>
</dbReference>
<dbReference type="GO" id="GO:0016020">
    <property type="term" value="C:membrane"/>
    <property type="evidence" value="ECO:0007669"/>
    <property type="project" value="UniProtKB-SubCell"/>
</dbReference>
<dbReference type="RefSeq" id="WP_163663983.1">
    <property type="nucleotide sequence ID" value="NZ_AP022565.1"/>
</dbReference>
<evidence type="ECO:0000313" key="6">
    <source>
        <dbReference type="EMBL" id="BBX27167.1"/>
    </source>
</evidence>
<accession>A0A6N4UU10</accession>
<keyword evidence="4 5" id="KW-0472">Membrane</keyword>
<evidence type="ECO:0000256" key="5">
    <source>
        <dbReference type="SAM" id="Phobius"/>
    </source>
</evidence>
<feature type="transmembrane region" description="Helical" evidence="5">
    <location>
        <begin position="96"/>
        <end position="119"/>
    </location>
</feature>
<evidence type="ECO:0000256" key="2">
    <source>
        <dbReference type="ARBA" id="ARBA00022692"/>
    </source>
</evidence>
<dbReference type="AlphaFoldDB" id="A0A6N4UU10"/>